<evidence type="ECO:0000313" key="2">
    <source>
        <dbReference type="Proteomes" id="UP000199666"/>
    </source>
</evidence>
<dbReference type="Proteomes" id="UP000199666">
    <property type="component" value="Unassembled WGS sequence"/>
</dbReference>
<proteinExistence type="predicted"/>
<gene>
    <name evidence="1" type="ORF">SAMN04489864_11021</name>
</gene>
<evidence type="ECO:0000313" key="1">
    <source>
        <dbReference type="EMBL" id="SFH37060.1"/>
    </source>
</evidence>
<dbReference type="OrthoDB" id="1434343at2"/>
<dbReference type="EMBL" id="FOPP01000010">
    <property type="protein sequence ID" value="SFH37060.1"/>
    <property type="molecule type" value="Genomic_DNA"/>
</dbReference>
<organism evidence="1 2">
    <name type="scientific">Pedobacter insulae</name>
    <dbReference type="NCBI Taxonomy" id="414048"/>
    <lineage>
        <taxon>Bacteria</taxon>
        <taxon>Pseudomonadati</taxon>
        <taxon>Bacteroidota</taxon>
        <taxon>Sphingobacteriia</taxon>
        <taxon>Sphingobacteriales</taxon>
        <taxon>Sphingobacteriaceae</taxon>
        <taxon>Pedobacter</taxon>
    </lineage>
</organism>
<name>A0A1I2ZH48_9SPHI</name>
<dbReference type="RefSeq" id="WP_143095973.1">
    <property type="nucleotide sequence ID" value="NZ_FOPP01000010.1"/>
</dbReference>
<accession>A0A1I2ZH48</accession>
<dbReference type="AlphaFoldDB" id="A0A1I2ZH48"/>
<sequence length="333" mass="38259">MPKLLKKEPIICLDQFVVSGMFDNSKEWLRIKEMVEITAKSGLAIYPMPLEHIVETASKFEESARGQHKFFRTISNGYHFKHHAEISAQLLVSSVRGNNITFNTFIKHSVPNDKFEGSLNTIKQNNAKYQRMISEGTLFINHLRSNSKQQSIAKSVADRMVSAVVWINANELIDRMQELVAKGGIITRGVQFKDQEVPHYIDLIIEYLLKKNKLLTKEAIELIKMLKKERYNFVSTLNIRAHIEGLWSIKKRKETSSDHIDLMRISTALQPADILFTDKARKSDLKELKFDVNYGTTVLSGTNEDIDYFERFLSNLIDTNKPRKLSNPINAKS</sequence>
<dbReference type="STRING" id="414048.SAMN04489864_11021"/>
<protein>
    <submittedName>
        <fullName evidence="1">Uncharacterized protein</fullName>
    </submittedName>
</protein>
<keyword evidence="2" id="KW-1185">Reference proteome</keyword>
<reference evidence="1 2" key="1">
    <citation type="submission" date="2016-10" db="EMBL/GenBank/DDBJ databases">
        <authorList>
            <person name="de Groot N.N."/>
        </authorList>
    </citation>
    <scope>NUCLEOTIDE SEQUENCE [LARGE SCALE GENOMIC DNA]</scope>
    <source>
        <strain evidence="1 2">DSM 18684</strain>
    </source>
</reference>